<dbReference type="GeneTree" id="ENSGT00940000158912"/>
<dbReference type="PANTHER" id="PTHR14030:SF25">
    <property type="entry name" value="MITOTIC CHECKPOINT SERINE_THREONINE-PROTEIN KINASE BUB1 BETA"/>
    <property type="match status" value="1"/>
</dbReference>
<reference evidence="3" key="1">
    <citation type="submission" date="2025-08" db="UniProtKB">
        <authorList>
            <consortium name="Ensembl"/>
        </authorList>
    </citation>
    <scope>IDENTIFICATION</scope>
</reference>
<feature type="region of interest" description="Disordered" evidence="2">
    <location>
        <begin position="157"/>
        <end position="245"/>
    </location>
</feature>
<dbReference type="GO" id="GO:0005634">
    <property type="term" value="C:nucleus"/>
    <property type="evidence" value="ECO:0007669"/>
    <property type="project" value="TreeGrafter"/>
</dbReference>
<dbReference type="GO" id="GO:0007094">
    <property type="term" value="P:mitotic spindle assembly checkpoint signaling"/>
    <property type="evidence" value="ECO:0007669"/>
    <property type="project" value="InterPro"/>
</dbReference>
<evidence type="ECO:0000313" key="4">
    <source>
        <dbReference type="Proteomes" id="UP000694383"/>
    </source>
</evidence>
<reference evidence="3" key="2">
    <citation type="submission" date="2025-09" db="UniProtKB">
        <authorList>
            <consortium name="Ensembl"/>
        </authorList>
    </citation>
    <scope>IDENTIFICATION</scope>
</reference>
<protein>
    <recommendedName>
        <fullName evidence="5">Mitotic checkpoint serine/threonine-protein kinase BUB1 beta</fullName>
    </recommendedName>
</protein>
<accession>A0A8C7YYV2</accession>
<dbReference type="PANTHER" id="PTHR14030">
    <property type="entry name" value="MITOTIC CHECKPOINT SERINE/THREONINE-PROTEIN KINASE BUB1"/>
    <property type="match status" value="1"/>
</dbReference>
<dbReference type="Ensembl" id="ENSOSIT00000036852.1">
    <property type="protein sequence ID" value="ENSOSIP00000034961.1"/>
    <property type="gene ID" value="ENSOSIG00000017498.1"/>
</dbReference>
<keyword evidence="1" id="KW-0175">Coiled coil</keyword>
<dbReference type="Gene3D" id="1.10.510.10">
    <property type="entry name" value="Transferase(Phosphotransferase) domain 1"/>
    <property type="match status" value="1"/>
</dbReference>
<feature type="coiled-coil region" evidence="1">
    <location>
        <begin position="59"/>
        <end position="100"/>
    </location>
</feature>
<evidence type="ECO:0008006" key="5">
    <source>
        <dbReference type="Google" id="ProtNLM"/>
    </source>
</evidence>
<dbReference type="InterPro" id="IPR015661">
    <property type="entry name" value="Bub1/Mad3"/>
</dbReference>
<organism evidence="3 4">
    <name type="scientific">Oryzias sinensis</name>
    <name type="common">Chinese medaka</name>
    <dbReference type="NCBI Taxonomy" id="183150"/>
    <lineage>
        <taxon>Eukaryota</taxon>
        <taxon>Metazoa</taxon>
        <taxon>Chordata</taxon>
        <taxon>Craniata</taxon>
        <taxon>Vertebrata</taxon>
        <taxon>Euteleostomi</taxon>
        <taxon>Actinopterygii</taxon>
        <taxon>Neopterygii</taxon>
        <taxon>Teleostei</taxon>
        <taxon>Neoteleostei</taxon>
        <taxon>Acanthomorphata</taxon>
        <taxon>Ovalentaria</taxon>
        <taxon>Atherinomorphae</taxon>
        <taxon>Beloniformes</taxon>
        <taxon>Adrianichthyidae</taxon>
        <taxon>Oryziinae</taxon>
        <taxon>Oryzias</taxon>
    </lineage>
</organism>
<dbReference type="Proteomes" id="UP000694383">
    <property type="component" value="Unplaced"/>
</dbReference>
<dbReference type="AlphaFoldDB" id="A0A8C7YYV2"/>
<dbReference type="GO" id="GO:0004672">
    <property type="term" value="F:protein kinase activity"/>
    <property type="evidence" value="ECO:0007669"/>
    <property type="project" value="TreeGrafter"/>
</dbReference>
<evidence type="ECO:0000313" key="3">
    <source>
        <dbReference type="Ensembl" id="ENSOSIP00000034961.1"/>
    </source>
</evidence>
<evidence type="ECO:0000256" key="2">
    <source>
        <dbReference type="SAM" id="MobiDB-lite"/>
    </source>
</evidence>
<feature type="compositionally biased region" description="Polar residues" evidence="2">
    <location>
        <begin position="160"/>
        <end position="174"/>
    </location>
</feature>
<name>A0A8C7YYV2_9TELE</name>
<proteinExistence type="predicted"/>
<keyword evidence="4" id="KW-1185">Reference proteome</keyword>
<dbReference type="GO" id="GO:0051754">
    <property type="term" value="P:meiotic sister chromatid cohesion, centromeric"/>
    <property type="evidence" value="ECO:0007669"/>
    <property type="project" value="TreeGrafter"/>
</dbReference>
<sequence>MIKSLLTFKCCDRMHRSACLSEAHDSSRVLDQETEVSEYCKDLLMRGQEEMNFEELRAERYFELKKKKMQEKLQRLKEEEEQLRQELEKKRQQRLSVSQARNSCKPAASFHVYESAEENPSGKSEAASSHRPNDPIVKSDEKGLCLKVLFPGLPEGVVSSRGSQNSEPEQSGLQNLDLGKVGAKQMYRGDSKRSGPLTISKPQENLSPIEEISVESASLPSPEGCSPIERDHSTQPGMNSNRPFAAVVNPCDTDVRRRLLENSDIFSSPNLHWQSGSLPAVTEHSCLHLGGAVFDIFSTLMDGDGFSVFQASTDNDFVLIKVDSCSTPWDFYQFGRLRSSSAGAGLPLISCFLFDDGCITVYTPPQDHTFTELMESVQDSSELVGCKAVGLLQLLLQLHSCRLLHAALRPNVLTCCHIGCQEPACIFPIDWSTSVDLDLQQNITSVQHLPSAQPYIHLGLLEPNDPPHLVDLVGVAETVHLLLTNSAMVLVKDASGWQVEQFSGDGPCDIDTTMWRRFFRSLLNAGRRSPASILTELKEQLETLYL</sequence>
<evidence type="ECO:0000256" key="1">
    <source>
        <dbReference type="SAM" id="Coils"/>
    </source>
</evidence>
<feature type="region of interest" description="Disordered" evidence="2">
    <location>
        <begin position="112"/>
        <end position="138"/>
    </location>
</feature>